<proteinExistence type="predicted"/>
<feature type="region of interest" description="Disordered" evidence="1">
    <location>
        <begin position="174"/>
        <end position="204"/>
    </location>
</feature>
<dbReference type="InterPro" id="IPR011598">
    <property type="entry name" value="bHLH_dom"/>
</dbReference>
<feature type="compositionally biased region" description="Acidic residues" evidence="1">
    <location>
        <begin position="17"/>
        <end position="30"/>
    </location>
</feature>
<feature type="compositionally biased region" description="Low complexity" evidence="1">
    <location>
        <begin position="1823"/>
        <end position="1835"/>
    </location>
</feature>
<feature type="region of interest" description="Disordered" evidence="1">
    <location>
        <begin position="1630"/>
        <end position="1746"/>
    </location>
</feature>
<feature type="region of interest" description="Disordered" evidence="1">
    <location>
        <begin position="1301"/>
        <end position="1365"/>
    </location>
</feature>
<feature type="region of interest" description="Disordered" evidence="1">
    <location>
        <begin position="2317"/>
        <end position="2338"/>
    </location>
</feature>
<feature type="compositionally biased region" description="Polar residues" evidence="1">
    <location>
        <begin position="302"/>
        <end position="318"/>
    </location>
</feature>
<feature type="compositionally biased region" description="Polar residues" evidence="1">
    <location>
        <begin position="1928"/>
        <end position="1953"/>
    </location>
</feature>
<keyword evidence="4" id="KW-1185">Reference proteome</keyword>
<feature type="compositionally biased region" description="Polar residues" evidence="1">
    <location>
        <begin position="2095"/>
        <end position="2105"/>
    </location>
</feature>
<feature type="region of interest" description="Disordered" evidence="1">
    <location>
        <begin position="302"/>
        <end position="336"/>
    </location>
</feature>
<feature type="compositionally biased region" description="Polar residues" evidence="1">
    <location>
        <begin position="1350"/>
        <end position="1365"/>
    </location>
</feature>
<feature type="compositionally biased region" description="Low complexity" evidence="1">
    <location>
        <begin position="1881"/>
        <end position="1890"/>
    </location>
</feature>
<feature type="compositionally biased region" description="Polar residues" evidence="1">
    <location>
        <begin position="1854"/>
        <end position="1867"/>
    </location>
</feature>
<feature type="compositionally biased region" description="Polar residues" evidence="1">
    <location>
        <begin position="1221"/>
        <end position="1242"/>
    </location>
</feature>
<feature type="compositionally biased region" description="Polar residues" evidence="1">
    <location>
        <begin position="1519"/>
        <end position="1538"/>
    </location>
</feature>
<feature type="compositionally biased region" description="Polar residues" evidence="1">
    <location>
        <begin position="1988"/>
        <end position="2063"/>
    </location>
</feature>
<name>A0AAN8JDK4_PATCE</name>
<feature type="compositionally biased region" description="Low complexity" evidence="1">
    <location>
        <begin position="1783"/>
        <end position="1803"/>
    </location>
</feature>
<protein>
    <recommendedName>
        <fullName evidence="2">BHLH domain-containing protein</fullName>
    </recommendedName>
</protein>
<reference evidence="3 4" key="1">
    <citation type="submission" date="2024-01" db="EMBL/GenBank/DDBJ databases">
        <title>The genome of the rayed Mediterranean limpet Patella caerulea (Linnaeus, 1758).</title>
        <authorList>
            <person name="Anh-Thu Weber A."/>
            <person name="Halstead-Nussloch G."/>
        </authorList>
    </citation>
    <scope>NUCLEOTIDE SEQUENCE [LARGE SCALE GENOMIC DNA]</scope>
    <source>
        <strain evidence="3">AATW-2023a</strain>
        <tissue evidence="3">Whole specimen</tissue>
    </source>
</reference>
<feature type="compositionally biased region" description="Basic residues" evidence="1">
    <location>
        <begin position="2080"/>
        <end position="2091"/>
    </location>
</feature>
<feature type="region of interest" description="Disordered" evidence="1">
    <location>
        <begin position="1"/>
        <end position="30"/>
    </location>
</feature>
<feature type="compositionally biased region" description="Low complexity" evidence="1">
    <location>
        <begin position="908"/>
        <end position="936"/>
    </location>
</feature>
<evidence type="ECO:0000313" key="4">
    <source>
        <dbReference type="Proteomes" id="UP001347796"/>
    </source>
</evidence>
<feature type="compositionally biased region" description="Low complexity" evidence="1">
    <location>
        <begin position="319"/>
        <end position="334"/>
    </location>
</feature>
<feature type="region of interest" description="Disordered" evidence="1">
    <location>
        <begin position="902"/>
        <end position="1006"/>
    </location>
</feature>
<dbReference type="EMBL" id="JAZGQO010000011">
    <property type="protein sequence ID" value="KAK6173075.1"/>
    <property type="molecule type" value="Genomic_DNA"/>
</dbReference>
<feature type="compositionally biased region" description="Polar residues" evidence="1">
    <location>
        <begin position="1398"/>
        <end position="1417"/>
    </location>
</feature>
<dbReference type="SMART" id="SM00353">
    <property type="entry name" value="HLH"/>
    <property type="match status" value="1"/>
</dbReference>
<evidence type="ECO:0000256" key="1">
    <source>
        <dbReference type="SAM" id="MobiDB-lite"/>
    </source>
</evidence>
<feature type="compositionally biased region" description="Low complexity" evidence="1">
    <location>
        <begin position="1418"/>
        <end position="1447"/>
    </location>
</feature>
<feature type="compositionally biased region" description="Low complexity" evidence="1">
    <location>
        <begin position="1712"/>
        <end position="1732"/>
    </location>
</feature>
<feature type="region of interest" description="Disordered" evidence="1">
    <location>
        <begin position="1100"/>
        <end position="1149"/>
    </location>
</feature>
<dbReference type="Proteomes" id="UP001347796">
    <property type="component" value="Unassembled WGS sequence"/>
</dbReference>
<feature type="domain" description="BHLH" evidence="2">
    <location>
        <begin position="64"/>
        <end position="118"/>
    </location>
</feature>
<organism evidence="3 4">
    <name type="scientific">Patella caerulea</name>
    <name type="common">Rayed Mediterranean limpet</name>
    <dbReference type="NCBI Taxonomy" id="87958"/>
    <lineage>
        <taxon>Eukaryota</taxon>
        <taxon>Metazoa</taxon>
        <taxon>Spiralia</taxon>
        <taxon>Lophotrochozoa</taxon>
        <taxon>Mollusca</taxon>
        <taxon>Gastropoda</taxon>
        <taxon>Patellogastropoda</taxon>
        <taxon>Patelloidea</taxon>
        <taxon>Patellidae</taxon>
        <taxon>Patella</taxon>
    </lineage>
</organism>
<dbReference type="SUPFAM" id="SSF47459">
    <property type="entry name" value="HLH, helix-loop-helix DNA-binding domain"/>
    <property type="match status" value="1"/>
</dbReference>
<dbReference type="PROSITE" id="PS50888">
    <property type="entry name" value="BHLH"/>
    <property type="match status" value="1"/>
</dbReference>
<feature type="compositionally biased region" description="Basic and acidic residues" evidence="1">
    <location>
        <begin position="1119"/>
        <end position="1128"/>
    </location>
</feature>
<feature type="region of interest" description="Disordered" evidence="1">
    <location>
        <begin position="520"/>
        <end position="543"/>
    </location>
</feature>
<dbReference type="Pfam" id="PF00010">
    <property type="entry name" value="HLH"/>
    <property type="match status" value="1"/>
</dbReference>
<feature type="compositionally biased region" description="Polar residues" evidence="1">
    <location>
        <begin position="1685"/>
        <end position="1711"/>
    </location>
</feature>
<comment type="caution">
    <text evidence="3">The sequence shown here is derived from an EMBL/GenBank/DDBJ whole genome shotgun (WGS) entry which is preliminary data.</text>
</comment>
<feature type="compositionally biased region" description="Polar residues" evidence="1">
    <location>
        <begin position="1"/>
        <end position="14"/>
    </location>
</feature>
<sequence>MATKSKNSGLSKCTSDPVDDTGQERDEENTEIAMYMSNGGMMNGTDENSTQLWTNTEYSTDNTQKRLSHNIVERKRKEKIKKWIGHIGALLPSLPHTTEKPSSTLETMERAASYITELKGKYEQLLVAKGGSVQVDEIKELRKQLEDTKLERDSYAQIIKNAGISIDPQWKTARFGRHPLPNGELNESQSPKEEEKIKGKSKRKNTVSVQLESVKLQQEQNNQALNNVFPGIFGGVGNQNMLLNSGFPNGNQVVMTPNGHVVMPMNQMTNALQNGQNMLLDKSANGLGLLQMAMQDAGITEISRQPSPDNNSQREGSQSSNVNNDSLSTTSTSSMAEDPNHALQTLASVASNPQNAVLTPVSSSQPAVSRSTVGQTLTSTVAQSDTTTSCVSSIAATTNIQGVQYPTTTGINTSMPCMGFVPGGTVNNSAITTTAVTSTAPPIMSVGPGGVNQLANQGNMMVNMPMNPGQINLLPPNNFGLPGMGGMFMNQQGQLIMINEQGVPIMAGMNNNMPNVLPQQDQPQQNIPVPKGCKKDKNSKKANTVQPSVINQNVPDQMNMTSVMTSQGQMNILQPQQGTMNMLQQNIMQQPNMMQSMPMQGQQQVAMPGTQNVFQQQFPNQPMVQMQPNNTGSQNQGIILPANQSGNLLTLNTMPSQPNQLPSALILPNGQVIPVVQNAQSLINNQSGVLTSGGQVVTNSTSLQMPLQQMGVGMPNTVMGNMANMDLNNQMMLGNPGFQMGSQAPLQQSSMGILMHDHSNNQQTIATSAQNLTNSVVPTSSTQSIMTTQIQNTTPALVNSFSYQKSVDNPVPMSAADGSVSIMPRNPIQASVRATAPDLKNNQANNQSSMANNPQGMATIAQGMGTPGPQIGPNGSILLTLPIDGQQMSVLVDPVTMQVLGRVPQPTPTNTITPTSTTATTTGTTTAAATTPATAAKKSVGGKKAPRICPKPNQAAKKSKNKSLSPAAEVQPPTDSEPQQLITEASHETPQAVPEETPMDHGLSSEESAAMTDILAKAAESIGFYNPANEDNPLHIDTSAGETEDDGSASPSKAKTKTQETIVEDKHDTDDITSVLNMEPLLKSPEDTLTMNLPTEEDFNETVEACATPNKKSKKSKALTKEKEETLDTPKMAKKSSKKKKKDDDPNMVNALTMAEPVFDLPAEITFSESQLSDVLDQVEKLDSSFTETPKKPSKKKSKSDESELPASKKRKKSSGKDKGNTNVAQTVPDNSATLPVSQPESRMSIYDFQDDSPPEVSPVRKGVLSSLSAKSVNDTHKIMKETRSIADSLDDLDSVLSQSIEMKVNSPKNTSKSSRTKSKSSSKKKKSKTEVKPAPESEIVEPEKFNLPSPANIQTTMSMEQNLNNLLTSQNIDFTPSSDLVSSPLAKMIDPLDDIPSVTSPVQSHNQPQHTNSLQDQIASTQSQPSPQIPNPSIEDAIRSPSSCPNMEPPPPLTPHQHPQRSDSNKHKTPPYNSPASQPPIFMPSKPSPSTHMSMHPSPQHQQSSQSQPSVPLSHLPNPSQRSSTMLPPQDSFQTHKSPAHLSPAQSMISPPNMRNNLDQNIVSPSNMAIPSSARELNTSMRSNPDPNIISPPNVTMATMHETLNTSQEQSIVSPPNLNLGTNRSGADIHQAFDHPSSLSRVPETTPIFPPTELPCSNEPLFPSPIASIPKLSHIETSPIKPPSRNSSGSNSDGPSQRSRNSIYSAENFVQSSPSRSNDSRPSQDSSQLSSCFGRPPAENTSESFNFTSIGMNLTSNTSSNVMAGGMSMSSASTPFSFSLTPASSVLSSSSGGNNSASLPSSHGHHPLSFYPPLHLQPPGQPNNSQENPNPQQQGMNMLPLGVDLRNNRPHSRQMSNGPPNQNTFNFGMMDMNDCVSRESSLPPRLSLPGMEKNHQDFRSGNSSSKRVPELTPARSMTSGPMEHNLGSRSQVSSASSYFQPANFNQPPSSLMTPPLRHPPMQSNERSRLSHQPPYDPNFQPRGPALSSGSFGANRFDNSNNGQRPTSSVHYDSTSNINQNVRKSNSNPPHKQNKQSHPTSGSIPSTNHPMPPQNTSSQSTPLSHRDMPSAPAQPVRQKSQSRKQNSKKNKLQSFNPEMDTNLSHSIFDSNQGMPPNFFVPTLSPNPNRNLQSEGPSFLHGNLFGGTPRPLSNTGSGPKNSDIGVPFNPLFNPSRTQNSLAGLNFQPGFGMNHVSASSAPQITPHSGNVAMPPHIMSNFNLSNIFTDVNNSQSDSLNISPIKFPHGNHMLPQHGMDPNSLQHHHQNSALYHNRGHPGQQQALHNAMAINSLLGHNPHGFDVRPMGQGINSSVGPPFHGPGHPGSFGIPSLNFSLHDSH</sequence>
<feature type="compositionally biased region" description="Polar residues" evidence="1">
    <location>
        <begin position="1545"/>
        <end position="1567"/>
    </location>
</feature>
<dbReference type="InterPro" id="IPR036638">
    <property type="entry name" value="HLH_DNA-bd_sf"/>
</dbReference>
<feature type="compositionally biased region" description="Basic residues" evidence="1">
    <location>
        <begin position="1132"/>
        <end position="1141"/>
    </location>
</feature>
<evidence type="ECO:0000313" key="3">
    <source>
        <dbReference type="EMBL" id="KAK6173075.1"/>
    </source>
</evidence>
<gene>
    <name evidence="3" type="ORF">SNE40_016604</name>
</gene>
<accession>A0AAN8JDK4</accession>
<evidence type="ECO:0000259" key="2">
    <source>
        <dbReference type="PROSITE" id="PS50888"/>
    </source>
</evidence>
<feature type="region of interest" description="Disordered" evidence="1">
    <location>
        <begin position="1391"/>
        <end position="1567"/>
    </location>
</feature>
<feature type="compositionally biased region" description="Polar residues" evidence="1">
    <location>
        <begin position="973"/>
        <end position="983"/>
    </location>
</feature>
<dbReference type="GO" id="GO:0046983">
    <property type="term" value="F:protein dimerization activity"/>
    <property type="evidence" value="ECO:0007669"/>
    <property type="project" value="InterPro"/>
</dbReference>
<feature type="compositionally biased region" description="Low complexity" evidence="1">
    <location>
        <begin position="1484"/>
        <end position="1518"/>
    </location>
</feature>
<feature type="region of interest" description="Disordered" evidence="1">
    <location>
        <begin position="1783"/>
        <end position="2105"/>
    </location>
</feature>
<feature type="region of interest" description="Disordered" evidence="1">
    <location>
        <begin position="1181"/>
        <end position="1276"/>
    </location>
</feature>
<dbReference type="Gene3D" id="4.10.280.10">
    <property type="entry name" value="Helix-loop-helix DNA-binding domain"/>
    <property type="match status" value="1"/>
</dbReference>
<feature type="compositionally biased region" description="Basic residues" evidence="1">
    <location>
        <begin position="1315"/>
        <end position="1328"/>
    </location>
</feature>
<feature type="region of interest" description="Disordered" evidence="1">
    <location>
        <begin position="1026"/>
        <end position="1070"/>
    </location>
</feature>
<feature type="compositionally biased region" description="Low complexity" evidence="1">
    <location>
        <begin position="2317"/>
        <end position="2329"/>
    </location>
</feature>